<keyword evidence="2" id="KW-1185">Reference proteome</keyword>
<dbReference type="EMBL" id="CALNXK010000030">
    <property type="protein sequence ID" value="CAH3117085.1"/>
    <property type="molecule type" value="Genomic_DNA"/>
</dbReference>
<dbReference type="Proteomes" id="UP001159405">
    <property type="component" value="Unassembled WGS sequence"/>
</dbReference>
<evidence type="ECO:0000313" key="1">
    <source>
        <dbReference type="EMBL" id="CAH3117085.1"/>
    </source>
</evidence>
<evidence type="ECO:0000313" key="2">
    <source>
        <dbReference type="Proteomes" id="UP001159405"/>
    </source>
</evidence>
<gene>
    <name evidence="1" type="ORF">PLOB_00025533</name>
</gene>
<proteinExistence type="predicted"/>
<name>A0ABN8NP74_9CNID</name>
<sequence length="114" mass="13315">MTHGPLHYDNERLSSLLYNPIDNSSVSNQFFFNELDPDQQFTFSPPPKVPRISVLMPAELTPNNFLFCSKAQKFGILYQTQSLRFLHCNRLKRKFLIFYYIDNASCTVRCCVLL</sequence>
<accession>A0ABN8NP74</accession>
<protein>
    <submittedName>
        <fullName evidence="1">Uncharacterized protein</fullName>
    </submittedName>
</protein>
<organism evidence="1 2">
    <name type="scientific">Porites lobata</name>
    <dbReference type="NCBI Taxonomy" id="104759"/>
    <lineage>
        <taxon>Eukaryota</taxon>
        <taxon>Metazoa</taxon>
        <taxon>Cnidaria</taxon>
        <taxon>Anthozoa</taxon>
        <taxon>Hexacorallia</taxon>
        <taxon>Scleractinia</taxon>
        <taxon>Fungiina</taxon>
        <taxon>Poritidae</taxon>
        <taxon>Porites</taxon>
    </lineage>
</organism>
<comment type="caution">
    <text evidence="1">The sequence shown here is derived from an EMBL/GenBank/DDBJ whole genome shotgun (WGS) entry which is preliminary data.</text>
</comment>
<reference evidence="1 2" key="1">
    <citation type="submission" date="2022-05" db="EMBL/GenBank/DDBJ databases">
        <authorList>
            <consortium name="Genoscope - CEA"/>
            <person name="William W."/>
        </authorList>
    </citation>
    <scope>NUCLEOTIDE SEQUENCE [LARGE SCALE GENOMIC DNA]</scope>
</reference>